<sequence length="217" mass="24473">MGNLISAHTVLKNKYKTIDLPEPWPKYIGIPEENFRMIVYGPSGSGKTTFVMKLCKDLTELGKVYYNSSEQGEGKSIQDSFNRCNIHECPKGSFMLGDRHTYQEMVEVLSKKRSAPFVVIDSLQYMNLTKGQYQELIERFPRKAFIIISWSAGATPKGEHAKGIEYMVDIKTYVADGVAISKSRFGATEPYEVYPPRQTKPAKVKESGQQLSLIENG</sequence>
<evidence type="ECO:0000256" key="1">
    <source>
        <dbReference type="SAM" id="MobiDB-lite"/>
    </source>
</evidence>
<protein>
    <recommendedName>
        <fullName evidence="2">ORC1/DEAH AAA+ ATPase domain-containing protein</fullName>
    </recommendedName>
</protein>
<dbReference type="Pfam" id="PF13401">
    <property type="entry name" value="AAA_22"/>
    <property type="match status" value="1"/>
</dbReference>
<dbReference type="InterPro" id="IPR027417">
    <property type="entry name" value="P-loop_NTPase"/>
</dbReference>
<dbReference type="Proteomes" id="UP000601361">
    <property type="component" value="Unassembled WGS sequence"/>
</dbReference>
<dbReference type="Gene3D" id="3.40.50.300">
    <property type="entry name" value="P-loop containing nucleotide triphosphate hydrolases"/>
    <property type="match status" value="1"/>
</dbReference>
<dbReference type="SUPFAM" id="SSF52540">
    <property type="entry name" value="P-loop containing nucleoside triphosphate hydrolases"/>
    <property type="match status" value="1"/>
</dbReference>
<keyword evidence="4" id="KW-1185">Reference proteome</keyword>
<evidence type="ECO:0000313" key="4">
    <source>
        <dbReference type="Proteomes" id="UP000601361"/>
    </source>
</evidence>
<name>A0ABQ1WMB7_9BACT</name>
<evidence type="ECO:0000259" key="2">
    <source>
        <dbReference type="Pfam" id="PF13401"/>
    </source>
</evidence>
<proteinExistence type="predicted"/>
<organism evidence="3 4">
    <name type="scientific">Hymenobacter glacieicola</name>
    <dbReference type="NCBI Taxonomy" id="1562124"/>
    <lineage>
        <taxon>Bacteria</taxon>
        <taxon>Pseudomonadati</taxon>
        <taxon>Bacteroidota</taxon>
        <taxon>Cytophagia</taxon>
        <taxon>Cytophagales</taxon>
        <taxon>Hymenobacteraceae</taxon>
        <taxon>Hymenobacter</taxon>
    </lineage>
</organism>
<gene>
    <name evidence="3" type="ORF">GCM10011378_07070</name>
</gene>
<accession>A0ABQ1WMB7</accession>
<feature type="region of interest" description="Disordered" evidence="1">
    <location>
        <begin position="191"/>
        <end position="217"/>
    </location>
</feature>
<feature type="domain" description="ORC1/DEAH AAA+ ATPase" evidence="2">
    <location>
        <begin position="37"/>
        <end position="140"/>
    </location>
</feature>
<evidence type="ECO:0000313" key="3">
    <source>
        <dbReference type="EMBL" id="GGG33232.1"/>
    </source>
</evidence>
<dbReference type="EMBL" id="BMGS01000002">
    <property type="protein sequence ID" value="GGG33232.1"/>
    <property type="molecule type" value="Genomic_DNA"/>
</dbReference>
<comment type="caution">
    <text evidence="3">The sequence shown here is derived from an EMBL/GenBank/DDBJ whole genome shotgun (WGS) entry which is preliminary data.</text>
</comment>
<dbReference type="InterPro" id="IPR049945">
    <property type="entry name" value="AAA_22"/>
</dbReference>
<reference evidence="4" key="1">
    <citation type="journal article" date="2019" name="Int. J. Syst. Evol. Microbiol.">
        <title>The Global Catalogue of Microorganisms (GCM) 10K type strain sequencing project: providing services to taxonomists for standard genome sequencing and annotation.</title>
        <authorList>
            <consortium name="The Broad Institute Genomics Platform"/>
            <consortium name="The Broad Institute Genome Sequencing Center for Infectious Disease"/>
            <person name="Wu L."/>
            <person name="Ma J."/>
        </authorList>
    </citation>
    <scope>NUCLEOTIDE SEQUENCE [LARGE SCALE GENOMIC DNA]</scope>
    <source>
        <strain evidence="4">CGMCC 1.12990</strain>
    </source>
</reference>
<dbReference type="RefSeq" id="WP_188556448.1">
    <property type="nucleotide sequence ID" value="NZ_BMGS01000002.1"/>
</dbReference>
<feature type="compositionally biased region" description="Polar residues" evidence="1">
    <location>
        <begin position="207"/>
        <end position="217"/>
    </location>
</feature>